<gene>
    <name evidence="6" type="ORF">LVJ82_04130</name>
</gene>
<dbReference type="PANTHER" id="PTHR38099">
    <property type="entry name" value="LARGE RIBOSOMAL RNA SUBUNIT ACCUMULATION PROTEIN YCED"/>
    <property type="match status" value="1"/>
</dbReference>
<evidence type="ECO:0000313" key="7">
    <source>
        <dbReference type="Proteomes" id="UP000832011"/>
    </source>
</evidence>
<comment type="similarity">
    <text evidence="2">Belongs to the DUF177 domain family.</text>
</comment>
<reference evidence="6 7" key="1">
    <citation type="journal article" date="2022" name="Res Sq">
        <title>Evolution of multicellular longitudinally dividing oral cavity symbionts (Neisseriaceae).</title>
        <authorList>
            <person name="Nyongesa S."/>
            <person name="Weber P."/>
            <person name="Bernet E."/>
            <person name="Pullido F."/>
            <person name="Nieckarz M."/>
            <person name="Delaby M."/>
            <person name="Nieves C."/>
            <person name="Viehboeck T."/>
            <person name="Krause N."/>
            <person name="Rivera-Millot A."/>
            <person name="Nakamura A."/>
            <person name="Vischer N."/>
            <person name="VanNieuwenhze M."/>
            <person name="Brun Y."/>
            <person name="Cava F."/>
            <person name="Bulgheresi S."/>
            <person name="Veyrier F."/>
        </authorList>
    </citation>
    <scope>NUCLEOTIDE SEQUENCE [LARGE SCALE GENOMIC DNA]</scope>
    <source>
        <strain evidence="6 7">SN4</strain>
    </source>
</reference>
<comment type="function">
    <text evidence="1">Plays a role in synthesis, processing and/or stability of 23S rRNA.</text>
</comment>
<dbReference type="Proteomes" id="UP000832011">
    <property type="component" value="Chromosome"/>
</dbReference>
<dbReference type="InterPro" id="IPR039255">
    <property type="entry name" value="YceD_bac"/>
</dbReference>
<evidence type="ECO:0000256" key="4">
    <source>
        <dbReference type="ARBA" id="ARBA00022517"/>
    </source>
</evidence>
<keyword evidence="4" id="KW-0690">Ribosome biogenesis</keyword>
<proteinExistence type="inferred from homology"/>
<dbReference type="EMBL" id="CP091511">
    <property type="protein sequence ID" value="UOO91225.1"/>
    <property type="molecule type" value="Genomic_DNA"/>
</dbReference>
<evidence type="ECO:0000313" key="6">
    <source>
        <dbReference type="EMBL" id="UOO91225.1"/>
    </source>
</evidence>
<keyword evidence="7" id="KW-1185">Reference proteome</keyword>
<dbReference type="Pfam" id="PF02620">
    <property type="entry name" value="YceD"/>
    <property type="match status" value="1"/>
</dbReference>
<dbReference type="RefSeq" id="WP_058355922.1">
    <property type="nucleotide sequence ID" value="NZ_CABKVG010000008.1"/>
</dbReference>
<evidence type="ECO:0000256" key="1">
    <source>
        <dbReference type="ARBA" id="ARBA00002868"/>
    </source>
</evidence>
<evidence type="ECO:0000256" key="5">
    <source>
        <dbReference type="ARBA" id="ARBA00031841"/>
    </source>
</evidence>
<dbReference type="InterPro" id="IPR003772">
    <property type="entry name" value="YceD"/>
</dbReference>
<organism evidence="6 7">
    <name type="scientific">Vitreoscilla massiliensis</name>
    <dbReference type="NCBI Taxonomy" id="1689272"/>
    <lineage>
        <taxon>Bacteria</taxon>
        <taxon>Pseudomonadati</taxon>
        <taxon>Pseudomonadota</taxon>
        <taxon>Betaproteobacteria</taxon>
        <taxon>Neisseriales</taxon>
        <taxon>Neisseriaceae</taxon>
        <taxon>Vitreoscilla</taxon>
    </lineage>
</organism>
<accession>A0ABY4E636</accession>
<sequence>MLDVNLIDPVAFAKSALLQDDSISLAQLDERVAQHEFLAHADTTLHYRLKGGVDKLQRPFLDLSIQGELQLACQRCLSALPFVLDETVRIVLFSDEAVLDEAMDSDPDLEGVLAESELSVWSLLEDQIIMALPYAPRHDDCGNDDLERVNADKPNPFAQLAKLKRNQ</sequence>
<protein>
    <recommendedName>
        <fullName evidence="3">Large ribosomal RNA subunit accumulation protein YceD</fullName>
    </recommendedName>
    <alternativeName>
        <fullName evidence="5">23S rRNA accumulation protein YceD</fullName>
    </alternativeName>
</protein>
<dbReference type="PANTHER" id="PTHR38099:SF1">
    <property type="entry name" value="LARGE RIBOSOMAL RNA SUBUNIT ACCUMULATION PROTEIN YCED"/>
    <property type="match status" value="1"/>
</dbReference>
<name>A0ABY4E636_9NEIS</name>
<evidence type="ECO:0000256" key="2">
    <source>
        <dbReference type="ARBA" id="ARBA00010740"/>
    </source>
</evidence>
<evidence type="ECO:0000256" key="3">
    <source>
        <dbReference type="ARBA" id="ARBA00015716"/>
    </source>
</evidence>